<accession>A0A2S0PE76</accession>
<gene>
    <name evidence="1" type="ORF">DAI18_17770</name>
</gene>
<sequence length="59" mass="6372">MEAYADGADALQNWEAWQAVSETEDSASAFDSGTHGGRVARASAHCERWAGVRLSTMQK</sequence>
<keyword evidence="2" id="KW-1185">Reference proteome</keyword>
<dbReference type="Proteomes" id="UP000244173">
    <property type="component" value="Chromosome"/>
</dbReference>
<evidence type="ECO:0000313" key="1">
    <source>
        <dbReference type="EMBL" id="AVY95684.1"/>
    </source>
</evidence>
<reference evidence="1 2" key="1">
    <citation type="submission" date="2018-04" db="EMBL/GenBank/DDBJ databases">
        <title>Denitrifier Microvirgula.</title>
        <authorList>
            <person name="Anderson E."/>
            <person name="Jang J."/>
            <person name="Ishii S."/>
        </authorList>
    </citation>
    <scope>NUCLEOTIDE SEQUENCE [LARGE SCALE GENOMIC DNA]</scope>
    <source>
        <strain evidence="1 2">BE2.4</strain>
    </source>
</reference>
<dbReference type="AlphaFoldDB" id="A0A2S0PE76"/>
<protein>
    <submittedName>
        <fullName evidence="1">Uncharacterized protein</fullName>
    </submittedName>
</protein>
<organism evidence="1 2">
    <name type="scientific">Microvirgula aerodenitrificans</name>
    <dbReference type="NCBI Taxonomy" id="57480"/>
    <lineage>
        <taxon>Bacteria</taxon>
        <taxon>Pseudomonadati</taxon>
        <taxon>Pseudomonadota</taxon>
        <taxon>Betaproteobacteria</taxon>
        <taxon>Neisseriales</taxon>
        <taxon>Aquaspirillaceae</taxon>
        <taxon>Microvirgula</taxon>
    </lineage>
</organism>
<name>A0A2S0PE76_9NEIS</name>
<proteinExistence type="predicted"/>
<dbReference type="EMBL" id="CP028519">
    <property type="protein sequence ID" value="AVY95684.1"/>
    <property type="molecule type" value="Genomic_DNA"/>
</dbReference>
<dbReference type="KEGG" id="maer:DAI18_17770"/>
<evidence type="ECO:0000313" key="2">
    <source>
        <dbReference type="Proteomes" id="UP000244173"/>
    </source>
</evidence>